<evidence type="ECO:0000256" key="6">
    <source>
        <dbReference type="ARBA" id="ARBA00022801"/>
    </source>
</evidence>
<dbReference type="GO" id="GO:0006624">
    <property type="term" value="P:vacuolar protein processing"/>
    <property type="evidence" value="ECO:0007669"/>
    <property type="project" value="TreeGrafter"/>
</dbReference>
<evidence type="ECO:0000256" key="2">
    <source>
        <dbReference type="ARBA" id="ARBA00009941"/>
    </source>
</evidence>
<dbReference type="AlphaFoldDB" id="A0A7I4YUZ5"/>
<protein>
    <recommendedName>
        <fullName evidence="3">legumain</fullName>
        <ecNumber evidence="3">3.4.22.34</ecNumber>
    </recommendedName>
</protein>
<evidence type="ECO:0000256" key="3">
    <source>
        <dbReference type="ARBA" id="ARBA00012628"/>
    </source>
</evidence>
<proteinExistence type="inferred from homology"/>
<dbReference type="GO" id="GO:0005773">
    <property type="term" value="C:vacuole"/>
    <property type="evidence" value="ECO:0007669"/>
    <property type="project" value="GOC"/>
</dbReference>
<dbReference type="PIRSF" id="PIRSF019663">
    <property type="entry name" value="Legumain"/>
    <property type="match status" value="1"/>
</dbReference>
<dbReference type="InterPro" id="IPR046427">
    <property type="entry name" value="Legumain_prodom_sf"/>
</dbReference>
<evidence type="ECO:0000313" key="10">
    <source>
        <dbReference type="Proteomes" id="UP000025227"/>
    </source>
</evidence>
<dbReference type="CDD" id="cd21115">
    <property type="entry name" value="legumain_C"/>
    <property type="match status" value="1"/>
</dbReference>
<dbReference type="OrthoDB" id="192611at2759"/>
<dbReference type="Pfam" id="PF01650">
    <property type="entry name" value="Peptidase_C13"/>
    <property type="match status" value="1"/>
</dbReference>
<evidence type="ECO:0000256" key="1">
    <source>
        <dbReference type="ARBA" id="ARBA00000810"/>
    </source>
</evidence>
<comment type="similarity">
    <text evidence="2">Belongs to the peptidase C13 family.</text>
</comment>
<dbReference type="WBParaSite" id="HCON_00140560-00001">
    <property type="protein sequence ID" value="HCON_00140560-00001"/>
    <property type="gene ID" value="HCON_00140560"/>
</dbReference>
<organism evidence="10 11">
    <name type="scientific">Haemonchus contortus</name>
    <name type="common">Barber pole worm</name>
    <dbReference type="NCBI Taxonomy" id="6289"/>
    <lineage>
        <taxon>Eukaryota</taxon>
        <taxon>Metazoa</taxon>
        <taxon>Ecdysozoa</taxon>
        <taxon>Nematoda</taxon>
        <taxon>Chromadorea</taxon>
        <taxon>Rhabditida</taxon>
        <taxon>Rhabditina</taxon>
        <taxon>Rhabditomorpha</taxon>
        <taxon>Strongyloidea</taxon>
        <taxon>Trichostrongylidae</taxon>
        <taxon>Haemonchus</taxon>
    </lineage>
</organism>
<dbReference type="GO" id="GO:0004197">
    <property type="term" value="F:cysteine-type endopeptidase activity"/>
    <property type="evidence" value="ECO:0007669"/>
    <property type="project" value="UniProtKB-EC"/>
</dbReference>
<dbReference type="FunFam" id="3.40.50.1460:FF:000006">
    <property type="entry name" value="Legumain"/>
    <property type="match status" value="1"/>
</dbReference>
<evidence type="ECO:0000256" key="8">
    <source>
        <dbReference type="SAM" id="SignalP"/>
    </source>
</evidence>
<evidence type="ECO:0000259" key="9">
    <source>
        <dbReference type="Pfam" id="PF20985"/>
    </source>
</evidence>
<keyword evidence="4" id="KW-0645">Protease</keyword>
<dbReference type="PANTHER" id="PTHR12000">
    <property type="entry name" value="HEMOGLOBINASE FAMILY MEMBER"/>
    <property type="match status" value="1"/>
</dbReference>
<evidence type="ECO:0000256" key="7">
    <source>
        <dbReference type="ARBA" id="ARBA00022807"/>
    </source>
</evidence>
<evidence type="ECO:0000313" key="11">
    <source>
        <dbReference type="WBParaSite" id="HCON_00140560-00001"/>
    </source>
</evidence>
<dbReference type="GO" id="GO:0051603">
    <property type="term" value="P:proteolysis involved in protein catabolic process"/>
    <property type="evidence" value="ECO:0007669"/>
    <property type="project" value="TreeGrafter"/>
</dbReference>
<name>A0A7I4YUZ5_HAECO</name>
<dbReference type="Proteomes" id="UP000025227">
    <property type="component" value="Unplaced"/>
</dbReference>
<dbReference type="InterPro" id="IPR048501">
    <property type="entry name" value="Legum_prodom"/>
</dbReference>
<feature type="signal peptide" evidence="8">
    <location>
        <begin position="1"/>
        <end position="16"/>
    </location>
</feature>
<keyword evidence="5 8" id="KW-0732">Signal</keyword>
<reference evidence="11" key="1">
    <citation type="submission" date="2020-12" db="UniProtKB">
        <authorList>
            <consortium name="WormBaseParasite"/>
        </authorList>
    </citation>
    <scope>IDENTIFICATION</scope>
    <source>
        <strain evidence="11">MHco3</strain>
    </source>
</reference>
<dbReference type="EC" id="3.4.22.34" evidence="3"/>
<feature type="domain" description="Legumain prodomain" evidence="9">
    <location>
        <begin position="377"/>
        <end position="434"/>
    </location>
</feature>
<dbReference type="Gene3D" id="3.40.50.1460">
    <property type="match status" value="1"/>
</dbReference>
<dbReference type="Gene3D" id="1.10.132.130">
    <property type="match status" value="1"/>
</dbReference>
<keyword evidence="6" id="KW-0378">Hydrolase</keyword>
<sequence>MKVLVTISLLISVAISVPPLSVRRQNSGRNLPKGELHALLVAGSKGWYNYRHQANVAHAYHVLLEHGVPAKNIIVMMYDDIANHKLNPHKGKLFNKPNGPDVYSGLKIDYNGDAVSAENFLAVLKGDRDAVKGGNGRVIESNENDRIFVYYTDLGATGLMAFPSGMLMARQLNQALEEMHENRKYSQMVFYLAACESGSIFKDLLSKKTNVYAVTSANEAELEFATYCEDELELPCLGDEFSVNWMEDSDKQDISLETLDEQFEVAKGLTFQSEVSHYGNLSIADEPVGWFHSFRENTPNKGKNITQSYQQRTSWSSRDVELLYLQKLKQLGLRPDTIDDEIFIAEENHSPIGQFFAILVYRIVHGQDLRENVLFKRAGVTNYDCHEEVVRAFYTICSDFNKHDYALKYMFVLSNLCTTLDNSAIIIKAMNATCLKDRSHLF</sequence>
<keyword evidence="10" id="KW-1185">Reference proteome</keyword>
<keyword evidence="7" id="KW-0788">Thiol protease</keyword>
<evidence type="ECO:0000256" key="5">
    <source>
        <dbReference type="ARBA" id="ARBA00022729"/>
    </source>
</evidence>
<evidence type="ECO:0000256" key="4">
    <source>
        <dbReference type="ARBA" id="ARBA00022670"/>
    </source>
</evidence>
<feature type="chain" id="PRO_5029606677" description="legumain" evidence="8">
    <location>
        <begin position="17"/>
        <end position="442"/>
    </location>
</feature>
<dbReference type="PRINTS" id="PR00776">
    <property type="entry name" value="HEMOGLOBNASE"/>
</dbReference>
<dbReference type="Pfam" id="PF20985">
    <property type="entry name" value="Legum_prodom"/>
    <property type="match status" value="1"/>
</dbReference>
<dbReference type="InterPro" id="IPR001096">
    <property type="entry name" value="Peptidase_C13"/>
</dbReference>
<comment type="catalytic activity">
    <reaction evidence="1">
        <text>Hydrolysis of proteins and small molecule substrates at -Asn-|-Xaa- bonds.</text>
        <dbReference type="EC" id="3.4.22.34"/>
    </reaction>
</comment>
<dbReference type="OMA" id="DYTGAHV"/>
<accession>A0A7I4YUZ5</accession>
<dbReference type="PANTHER" id="PTHR12000:SF42">
    <property type="entry name" value="LEGUMAIN"/>
    <property type="match status" value="1"/>
</dbReference>